<name>A0A5B7ZLV5_9GAMM</name>
<dbReference type="EMBL" id="CP040871">
    <property type="protein sequence ID" value="QDA56264.1"/>
    <property type="molecule type" value="Genomic_DNA"/>
</dbReference>
<dbReference type="InterPro" id="IPR002816">
    <property type="entry name" value="TraB/PrgY/GumN_fam"/>
</dbReference>
<dbReference type="OrthoDB" id="357294at2"/>
<feature type="region of interest" description="Disordered" evidence="1">
    <location>
        <begin position="152"/>
        <end position="179"/>
    </location>
</feature>
<dbReference type="Proteomes" id="UP000308149">
    <property type="component" value="Chromosome"/>
</dbReference>
<evidence type="ECO:0000313" key="3">
    <source>
        <dbReference type="Proteomes" id="UP000308149"/>
    </source>
</evidence>
<dbReference type="PANTHER" id="PTHR40590">
    <property type="entry name" value="CYTOPLASMIC PROTEIN-RELATED"/>
    <property type="match status" value="1"/>
</dbReference>
<organism evidence="2 3">
    <name type="scientific">Thermomonas aquatica</name>
    <dbReference type="NCBI Taxonomy" id="2202149"/>
    <lineage>
        <taxon>Bacteria</taxon>
        <taxon>Pseudomonadati</taxon>
        <taxon>Pseudomonadota</taxon>
        <taxon>Gammaproteobacteria</taxon>
        <taxon>Lysobacterales</taxon>
        <taxon>Lysobacteraceae</taxon>
        <taxon>Thermomonas</taxon>
    </lineage>
</organism>
<sequence length="433" mass="46307">MVARGALAKDAVHRARPARRTNALMTQAARQRAVMTHARNSGACCLLPAMLLSAAVSAGVAQQAAPPAQEPAQAQQQAADPKLRGVPAQVATDAAASQLVPAEAAQAAPVQAADANRDPAGSGIAVAASPTAGMRGVLFRVIPPQPALLPAEAAQAQETAGSAGNAGDPAAAPPASPPRRESYLLATIHFGTPEEQGIDYASLERTLAGVETFVNEADLDEAWKPEYDGYRWLPEEQPLSRMVGKESYAKARALLPNVRPQDLDRMKPWSVLALLEARGETGSEATMDARMQRMASGAGKRVLHLETLEEQLKALDCVPAGEHSRVLDERLRASWILRIESAQAMAWYRARNLEAWLADIDRMEGLSDEAKAIEQRSRRCLLEDRNARWIGQLETLFQDGPCLVAVGAVHLVGGEGLIAALRRDGYTVEAMPL</sequence>
<feature type="region of interest" description="Disordered" evidence="1">
    <location>
        <begin position="67"/>
        <end position="86"/>
    </location>
</feature>
<dbReference type="PANTHER" id="PTHR40590:SF1">
    <property type="entry name" value="CYTOPLASMIC PROTEIN"/>
    <property type="match status" value="1"/>
</dbReference>
<keyword evidence="3" id="KW-1185">Reference proteome</keyword>
<dbReference type="CDD" id="cd14789">
    <property type="entry name" value="Tiki"/>
    <property type="match status" value="1"/>
</dbReference>
<dbReference type="AlphaFoldDB" id="A0A5B7ZLV5"/>
<proteinExistence type="predicted"/>
<evidence type="ECO:0000256" key="1">
    <source>
        <dbReference type="SAM" id="MobiDB-lite"/>
    </source>
</evidence>
<reference evidence="2 3" key="1">
    <citation type="submission" date="2019-06" db="EMBL/GenBank/DDBJ databases">
        <title>Thermomonas aquatica sp. nov., isolated from an industrial wastewater treatment plant.</title>
        <authorList>
            <person name="Jeon J.H."/>
            <person name="Park D.-S."/>
        </authorList>
    </citation>
    <scope>NUCLEOTIDE SEQUENCE [LARGE SCALE GENOMIC DNA]</scope>
    <source>
        <strain evidence="2 3">SY21</strain>
    </source>
</reference>
<feature type="compositionally biased region" description="Low complexity" evidence="1">
    <location>
        <begin position="67"/>
        <end position="79"/>
    </location>
</feature>
<accession>A0A5B7ZLV5</accession>
<dbReference type="InterPro" id="IPR047111">
    <property type="entry name" value="YbaP-like"/>
</dbReference>
<dbReference type="KEGG" id="thes:FHQ07_02480"/>
<dbReference type="Pfam" id="PF01963">
    <property type="entry name" value="TraB_PrgY_gumN"/>
    <property type="match status" value="1"/>
</dbReference>
<protein>
    <submittedName>
        <fullName evidence="2">TraB/GumN family protein</fullName>
    </submittedName>
</protein>
<gene>
    <name evidence="2" type="ORF">FHQ07_02480</name>
</gene>
<feature type="compositionally biased region" description="Low complexity" evidence="1">
    <location>
        <begin position="152"/>
        <end position="170"/>
    </location>
</feature>
<evidence type="ECO:0000313" key="2">
    <source>
        <dbReference type="EMBL" id="QDA56264.1"/>
    </source>
</evidence>